<gene>
    <name evidence="5" type="ORF">B296_00021161</name>
</gene>
<dbReference type="InterPro" id="IPR011009">
    <property type="entry name" value="Kinase-like_dom_sf"/>
</dbReference>
<protein>
    <submittedName>
        <fullName evidence="5">Uncharacterized protein</fullName>
    </submittedName>
</protein>
<dbReference type="GO" id="GO:0004672">
    <property type="term" value="F:protein kinase activity"/>
    <property type="evidence" value="ECO:0007669"/>
    <property type="project" value="InterPro"/>
</dbReference>
<dbReference type="GO" id="GO:0032991">
    <property type="term" value="C:protein-containing complex"/>
    <property type="evidence" value="ECO:0007669"/>
    <property type="project" value="UniProtKB-ARBA"/>
</dbReference>
<dbReference type="GO" id="GO:0007094">
    <property type="term" value="P:mitotic spindle assembly checkpoint signaling"/>
    <property type="evidence" value="ECO:0007669"/>
    <property type="project" value="InterPro"/>
</dbReference>
<evidence type="ECO:0000313" key="5">
    <source>
        <dbReference type="EMBL" id="RRT81406.1"/>
    </source>
</evidence>
<dbReference type="PROSITE" id="PS50011">
    <property type="entry name" value="PROTEIN_KINASE_DOM"/>
    <property type="match status" value="1"/>
</dbReference>
<comment type="subcellular location">
    <subcellularLocation>
        <location evidence="1">Chromosome</location>
        <location evidence="1">Centromere</location>
        <location evidence="1">Kinetochore</location>
    </subcellularLocation>
</comment>
<dbReference type="Proteomes" id="UP000287651">
    <property type="component" value="Unassembled WGS sequence"/>
</dbReference>
<dbReference type="EMBL" id="AMZH03000918">
    <property type="protein sequence ID" value="RRT81406.1"/>
    <property type="molecule type" value="Genomic_DNA"/>
</dbReference>
<sequence length="98" mass="11392">LCYQRPSFGFAHKVHIFADLSVLVCDYLSHGTLQFLGHMYICFLQDAINSNLVMHKLMEEVLCIYYTIEMLRMLETLHGVGIIHGDFKPDNLLVRYAR</sequence>
<feature type="non-terminal residue" evidence="5">
    <location>
        <position position="1"/>
    </location>
</feature>
<dbReference type="AlphaFoldDB" id="A0A427AZ71"/>
<reference evidence="5 6" key="1">
    <citation type="journal article" date="2014" name="Agronomy (Basel)">
        <title>A Draft Genome Sequence for Ensete ventricosum, the Drought-Tolerant Tree Against Hunger.</title>
        <authorList>
            <person name="Harrison J."/>
            <person name="Moore K.A."/>
            <person name="Paszkiewicz K."/>
            <person name="Jones T."/>
            <person name="Grant M."/>
            <person name="Ambacheew D."/>
            <person name="Muzemil S."/>
            <person name="Studholme D.J."/>
        </authorList>
    </citation>
    <scope>NUCLEOTIDE SEQUENCE [LARGE SCALE GENOMIC DNA]</scope>
</reference>
<dbReference type="Gene3D" id="1.10.510.10">
    <property type="entry name" value="Transferase(Phosphotransferase) domain 1"/>
    <property type="match status" value="1"/>
</dbReference>
<dbReference type="GO" id="GO:0000776">
    <property type="term" value="C:kinetochore"/>
    <property type="evidence" value="ECO:0007669"/>
    <property type="project" value="UniProtKB-KW"/>
</dbReference>
<accession>A0A427AZ71</accession>
<dbReference type="InterPro" id="IPR008271">
    <property type="entry name" value="Ser/Thr_kinase_AS"/>
</dbReference>
<comment type="caution">
    <text evidence="5">The sequence shown here is derived from an EMBL/GenBank/DDBJ whole genome shotgun (WGS) entry which is preliminary data.</text>
</comment>
<name>A0A427AZ71_ENSVE</name>
<evidence type="ECO:0000256" key="2">
    <source>
        <dbReference type="ARBA" id="ARBA00022454"/>
    </source>
</evidence>
<organism evidence="5 6">
    <name type="scientific">Ensete ventricosum</name>
    <name type="common">Abyssinian banana</name>
    <name type="synonym">Musa ensete</name>
    <dbReference type="NCBI Taxonomy" id="4639"/>
    <lineage>
        <taxon>Eukaryota</taxon>
        <taxon>Viridiplantae</taxon>
        <taxon>Streptophyta</taxon>
        <taxon>Embryophyta</taxon>
        <taxon>Tracheophyta</taxon>
        <taxon>Spermatophyta</taxon>
        <taxon>Magnoliopsida</taxon>
        <taxon>Liliopsida</taxon>
        <taxon>Zingiberales</taxon>
        <taxon>Musaceae</taxon>
        <taxon>Ensete</taxon>
    </lineage>
</organism>
<dbReference type="GO" id="GO:0005524">
    <property type="term" value="F:ATP binding"/>
    <property type="evidence" value="ECO:0007669"/>
    <property type="project" value="InterPro"/>
</dbReference>
<evidence type="ECO:0000256" key="3">
    <source>
        <dbReference type="ARBA" id="ARBA00022838"/>
    </source>
</evidence>
<dbReference type="PANTHER" id="PTHR14030">
    <property type="entry name" value="MITOTIC CHECKPOINT SERINE/THREONINE-PROTEIN KINASE BUB1"/>
    <property type="match status" value="1"/>
</dbReference>
<proteinExistence type="predicted"/>
<dbReference type="PROSITE" id="PS00108">
    <property type="entry name" value="PROTEIN_KINASE_ST"/>
    <property type="match status" value="1"/>
</dbReference>
<keyword evidence="2" id="KW-0158">Chromosome</keyword>
<dbReference type="InterPro" id="IPR015661">
    <property type="entry name" value="Bub1/Mad3"/>
</dbReference>
<keyword evidence="4" id="KW-0137">Centromere</keyword>
<dbReference type="GO" id="GO:0051754">
    <property type="term" value="P:meiotic sister chromatid cohesion, centromeric"/>
    <property type="evidence" value="ECO:0007669"/>
    <property type="project" value="TreeGrafter"/>
</dbReference>
<dbReference type="SUPFAM" id="SSF56112">
    <property type="entry name" value="Protein kinase-like (PK-like)"/>
    <property type="match status" value="1"/>
</dbReference>
<keyword evidence="3" id="KW-0995">Kinetochore</keyword>
<dbReference type="PANTHER" id="PTHR14030:SF4">
    <property type="entry name" value="BUB1 KINASE, ISOFORM A-RELATED"/>
    <property type="match status" value="1"/>
</dbReference>
<evidence type="ECO:0000256" key="1">
    <source>
        <dbReference type="ARBA" id="ARBA00004629"/>
    </source>
</evidence>
<dbReference type="InterPro" id="IPR000719">
    <property type="entry name" value="Prot_kinase_dom"/>
</dbReference>
<evidence type="ECO:0000256" key="4">
    <source>
        <dbReference type="ARBA" id="ARBA00023328"/>
    </source>
</evidence>
<evidence type="ECO:0000313" key="6">
    <source>
        <dbReference type="Proteomes" id="UP000287651"/>
    </source>
</evidence>